<keyword evidence="6 11" id="KW-0472">Membrane</keyword>
<feature type="region of interest" description="Disordered" evidence="10">
    <location>
        <begin position="141"/>
        <end position="181"/>
    </location>
</feature>
<dbReference type="SUPFAM" id="SSF81321">
    <property type="entry name" value="Family A G protein-coupled receptor-like"/>
    <property type="match status" value="1"/>
</dbReference>
<feature type="transmembrane region" description="Helical" evidence="11">
    <location>
        <begin position="298"/>
        <end position="317"/>
    </location>
</feature>
<dbReference type="PANTHER" id="PTHR24235">
    <property type="entry name" value="NEUROPEPTIDE Y RECEPTOR"/>
    <property type="match status" value="1"/>
</dbReference>
<evidence type="ECO:0000256" key="3">
    <source>
        <dbReference type="ARBA" id="ARBA00022692"/>
    </source>
</evidence>
<evidence type="ECO:0000256" key="9">
    <source>
        <dbReference type="RuleBase" id="RU000688"/>
    </source>
</evidence>
<evidence type="ECO:0000256" key="7">
    <source>
        <dbReference type="ARBA" id="ARBA00023170"/>
    </source>
</evidence>
<reference evidence="13 14" key="1">
    <citation type="journal article" date="2018" name="J. Allergy Clin. Immunol.">
        <title>High-quality assembly of Dermatophagoides pteronyssinus genome and transcriptome reveals a wide range of novel allergens.</title>
        <authorList>
            <person name="Liu X.Y."/>
            <person name="Yang K.Y."/>
            <person name="Wang M.Q."/>
            <person name="Kwok J.S."/>
            <person name="Zeng X."/>
            <person name="Yang Z."/>
            <person name="Xiao X.J."/>
            <person name="Lau C.P."/>
            <person name="Li Y."/>
            <person name="Huang Z.M."/>
            <person name="Ba J.G."/>
            <person name="Yim A.K."/>
            <person name="Ouyang C.Y."/>
            <person name="Ngai S.M."/>
            <person name="Chan T.F."/>
            <person name="Leung E.L."/>
            <person name="Liu L."/>
            <person name="Liu Z.G."/>
            <person name="Tsui S.K."/>
        </authorList>
    </citation>
    <scope>NUCLEOTIDE SEQUENCE [LARGE SCALE GENOMIC DNA]</scope>
    <source>
        <strain evidence="13">Derp</strain>
    </source>
</reference>
<gene>
    <name evidence="13" type="primary">NPY1R</name>
    <name evidence="13" type="ORF">DERP_008569</name>
</gene>
<evidence type="ECO:0000313" key="13">
    <source>
        <dbReference type="EMBL" id="KAH9414729.1"/>
    </source>
</evidence>
<dbReference type="CDD" id="cd15203">
    <property type="entry name" value="7tmA_NPYR-like"/>
    <property type="match status" value="1"/>
</dbReference>
<keyword evidence="8 9" id="KW-0807">Transducer</keyword>
<comment type="subcellular location">
    <subcellularLocation>
        <location evidence="1">Membrane</location>
        <topology evidence="1">Multi-pass membrane protein</topology>
    </subcellularLocation>
</comment>
<keyword evidence="7 9" id="KW-0675">Receptor</keyword>
<feature type="domain" description="G-protein coupled receptors family 1 profile" evidence="12">
    <location>
        <begin position="244"/>
        <end position="496"/>
    </location>
</feature>
<accession>A0ABQ8IWQ4</accession>
<evidence type="ECO:0000259" key="12">
    <source>
        <dbReference type="PROSITE" id="PS50262"/>
    </source>
</evidence>
<comment type="caution">
    <text evidence="13">The sequence shown here is derived from an EMBL/GenBank/DDBJ whole genome shotgun (WGS) entry which is preliminary data.</text>
</comment>
<proteinExistence type="inferred from homology"/>
<feature type="compositionally biased region" description="Low complexity" evidence="10">
    <location>
        <begin position="662"/>
        <end position="671"/>
    </location>
</feature>
<dbReference type="SMART" id="SM01381">
    <property type="entry name" value="7TM_GPCR_Srsx"/>
    <property type="match status" value="1"/>
</dbReference>
<dbReference type="EMBL" id="NJHN03000105">
    <property type="protein sequence ID" value="KAH9414729.1"/>
    <property type="molecule type" value="Genomic_DNA"/>
</dbReference>
<evidence type="ECO:0000256" key="11">
    <source>
        <dbReference type="SAM" id="Phobius"/>
    </source>
</evidence>
<evidence type="ECO:0000256" key="10">
    <source>
        <dbReference type="SAM" id="MobiDB-lite"/>
    </source>
</evidence>
<name>A0ABQ8IWQ4_DERPT</name>
<evidence type="ECO:0000256" key="5">
    <source>
        <dbReference type="ARBA" id="ARBA00023040"/>
    </source>
</evidence>
<dbReference type="PANTHER" id="PTHR24235:SF30">
    <property type="entry name" value="NEUROPEPTIDE F RECEPTOR"/>
    <property type="match status" value="1"/>
</dbReference>
<evidence type="ECO:0000256" key="6">
    <source>
        <dbReference type="ARBA" id="ARBA00023136"/>
    </source>
</evidence>
<feature type="region of interest" description="Disordered" evidence="10">
    <location>
        <begin position="749"/>
        <end position="768"/>
    </location>
</feature>
<feature type="transmembrane region" description="Helical" evidence="11">
    <location>
        <begin position="392"/>
        <end position="411"/>
    </location>
</feature>
<keyword evidence="14" id="KW-1185">Reference proteome</keyword>
<dbReference type="Pfam" id="PF00001">
    <property type="entry name" value="7tm_1"/>
    <property type="match status" value="1"/>
</dbReference>
<dbReference type="Proteomes" id="UP000887458">
    <property type="component" value="Unassembled WGS sequence"/>
</dbReference>
<dbReference type="PROSITE" id="PS00237">
    <property type="entry name" value="G_PROTEIN_RECEP_F1_1"/>
    <property type="match status" value="1"/>
</dbReference>
<evidence type="ECO:0000313" key="14">
    <source>
        <dbReference type="Proteomes" id="UP000887458"/>
    </source>
</evidence>
<evidence type="ECO:0000256" key="4">
    <source>
        <dbReference type="ARBA" id="ARBA00022989"/>
    </source>
</evidence>
<evidence type="ECO:0000256" key="8">
    <source>
        <dbReference type="ARBA" id="ARBA00023224"/>
    </source>
</evidence>
<feature type="transmembrane region" description="Helical" evidence="11">
    <location>
        <begin position="442"/>
        <end position="464"/>
    </location>
</feature>
<dbReference type="InterPro" id="IPR000276">
    <property type="entry name" value="GPCR_Rhodpsn"/>
</dbReference>
<dbReference type="Gene3D" id="1.20.1070.10">
    <property type="entry name" value="Rhodopsin 7-helix transmembrane proteins"/>
    <property type="match status" value="1"/>
</dbReference>
<evidence type="ECO:0000256" key="1">
    <source>
        <dbReference type="ARBA" id="ARBA00004141"/>
    </source>
</evidence>
<feature type="transmembrane region" description="Helical" evidence="11">
    <location>
        <begin position="234"/>
        <end position="260"/>
    </location>
</feature>
<organism evidence="13 14">
    <name type="scientific">Dermatophagoides pteronyssinus</name>
    <name type="common">European house dust mite</name>
    <dbReference type="NCBI Taxonomy" id="6956"/>
    <lineage>
        <taxon>Eukaryota</taxon>
        <taxon>Metazoa</taxon>
        <taxon>Ecdysozoa</taxon>
        <taxon>Arthropoda</taxon>
        <taxon>Chelicerata</taxon>
        <taxon>Arachnida</taxon>
        <taxon>Acari</taxon>
        <taxon>Acariformes</taxon>
        <taxon>Sarcoptiformes</taxon>
        <taxon>Astigmata</taxon>
        <taxon>Psoroptidia</taxon>
        <taxon>Analgoidea</taxon>
        <taxon>Pyroglyphidae</taxon>
        <taxon>Dermatophagoidinae</taxon>
        <taxon>Dermatophagoides</taxon>
    </lineage>
</organism>
<feature type="region of interest" description="Disordered" evidence="10">
    <location>
        <begin position="654"/>
        <end position="676"/>
    </location>
</feature>
<feature type="region of interest" description="Disordered" evidence="10">
    <location>
        <begin position="777"/>
        <end position="818"/>
    </location>
</feature>
<keyword evidence="3 9" id="KW-0812">Transmembrane</keyword>
<reference evidence="13 14" key="2">
    <citation type="journal article" date="2022" name="Mol. Biol. Evol.">
        <title>Comparative Genomics Reveals Insights into the Divergent Evolution of Astigmatic Mites and Household Pest Adaptations.</title>
        <authorList>
            <person name="Xiong Q."/>
            <person name="Wan A.T."/>
            <person name="Liu X."/>
            <person name="Fung C.S."/>
            <person name="Xiao X."/>
            <person name="Malainual N."/>
            <person name="Hou J."/>
            <person name="Wang L."/>
            <person name="Wang M."/>
            <person name="Yang K.Y."/>
            <person name="Cui Y."/>
            <person name="Leung E.L."/>
            <person name="Nong W."/>
            <person name="Shin S.K."/>
            <person name="Au S.W."/>
            <person name="Jeong K.Y."/>
            <person name="Chew F.T."/>
            <person name="Hui J.H."/>
            <person name="Leung T.F."/>
            <person name="Tungtrongchitr A."/>
            <person name="Zhong N."/>
            <person name="Liu Z."/>
            <person name="Tsui S.K."/>
        </authorList>
    </citation>
    <scope>NUCLEOTIDE SEQUENCE [LARGE SCALE GENOMIC DNA]</scope>
    <source>
        <strain evidence="13">Derp</strain>
    </source>
</reference>
<comment type="similarity">
    <text evidence="2 9">Belongs to the G-protein coupled receptor 1 family.</text>
</comment>
<dbReference type="PRINTS" id="PR00237">
    <property type="entry name" value="GPCRRHODOPSN"/>
</dbReference>
<keyword evidence="4 11" id="KW-1133">Transmembrane helix</keyword>
<sequence>MKLNQNINTTAITATETTKTETNNIISFMTPDGFYSAIIFETMKHSTPIATIYLQKQTHQFTLPWITMANNMTTNSYLTSLSDYSHTTVNNPINIVDNVLDIRKQQQSYHHHHHHYYHYQQSLSPSTMAFYTAAVSLSSPPSSSSPSSSSSSPSTSSSSSSSSTLSSTSASSSSSTSSLSSATINYSSTSPYSLSYSPYFTSSPIVSNAYNYDDESEKELFQQYLRNQALETPILVTLIIVYAVLIFIGAFGNGLVCLAVARNPRMRTPQNLFIIATKFWPYGVTMCKLVQALEGTSIFVSTLSIIAIALDRYNVILRSVSPDQHRRTTVVPIFLKLILIWIIGIILSMPLFLVRTVESHYIGMGPINTINFCIEKWPIENGRAYYSVLSMLIQYVGPIIIVSVVYARLCIKLRSRTLRRTSTTQLPKLRTRLQRRTRKTNLLLISIALIFFISWLPLNVLNIVADFFFPVSAFRITFAICHMFGMSSACSNPFLYGWLNQTFRNEFKEIFNSFQRLFCHHCYKNPTMQRHQLTSVIRESDHSMSFSPNHRIIHYQPSNGRCTITDFSHINNTRTNPINNNNNNNINNTNIVNNNMIITKEDNDRKNPFLTNDNNNNIYHRLNFNPSIATTTTTTTTNLNETTDTTQIYQTNKHEDESNGFQKQKQQSIQKKQSDGQIRINYPIKLDNENQYQNTNTNNNNQINFNRNAHCKFKRLSLVDSRKCRRKRNSIDQTSPSPSSLTLQLQQKHQQQINQQNSTFKNRDKNRIENYHNELKYYDRKKNINKNNNDDNDTGGGGGNNGGDSRHSHQNQQQQHKK</sequence>
<keyword evidence="5 9" id="KW-0297">G-protein coupled receptor</keyword>
<dbReference type="InterPro" id="IPR017452">
    <property type="entry name" value="GPCR_Rhodpsn_7TM"/>
</dbReference>
<feature type="transmembrane region" description="Helical" evidence="11">
    <location>
        <begin position="329"/>
        <end position="354"/>
    </location>
</feature>
<protein>
    <submittedName>
        <fullName evidence="13">Neuropeptide Y receptor</fullName>
    </submittedName>
</protein>
<evidence type="ECO:0000256" key="2">
    <source>
        <dbReference type="ARBA" id="ARBA00010663"/>
    </source>
</evidence>
<dbReference type="PROSITE" id="PS50262">
    <property type="entry name" value="G_PROTEIN_RECEP_F1_2"/>
    <property type="match status" value="1"/>
</dbReference>